<dbReference type="SUPFAM" id="SSF47473">
    <property type="entry name" value="EF-hand"/>
    <property type="match status" value="1"/>
</dbReference>
<name>A0A166EJH0_9EURY</name>
<dbReference type="InterPro" id="IPR002048">
    <property type="entry name" value="EF_hand_dom"/>
</dbReference>
<dbReference type="EMBL" id="LWMW01000087">
    <property type="protein sequence ID" value="KZX16723.1"/>
    <property type="molecule type" value="Genomic_DNA"/>
</dbReference>
<feature type="compositionally biased region" description="Low complexity" evidence="1">
    <location>
        <begin position="72"/>
        <end position="82"/>
    </location>
</feature>
<keyword evidence="2" id="KW-0472">Membrane</keyword>
<keyword evidence="2" id="KW-0812">Transmembrane</keyword>
<dbReference type="InterPro" id="IPR011992">
    <property type="entry name" value="EF-hand-dom_pair"/>
</dbReference>
<evidence type="ECO:0000313" key="5">
    <source>
        <dbReference type="Proteomes" id="UP000077275"/>
    </source>
</evidence>
<dbReference type="Proteomes" id="UP000077275">
    <property type="component" value="Unassembled WGS sequence"/>
</dbReference>
<dbReference type="STRING" id="47311.MBCUT_05870"/>
<reference evidence="4 5" key="1">
    <citation type="submission" date="2016-04" db="EMBL/GenBank/DDBJ databases">
        <title>Genome sequence of Methanobrevibacter cuticularis DSM 11139.</title>
        <authorList>
            <person name="Poehlein A."/>
            <person name="Seedorf H."/>
            <person name="Daniel R."/>
        </authorList>
    </citation>
    <scope>NUCLEOTIDE SEQUENCE [LARGE SCALE GENOMIC DNA]</scope>
    <source>
        <strain evidence="4 5">DSM 11139</strain>
    </source>
</reference>
<evidence type="ECO:0000256" key="1">
    <source>
        <dbReference type="SAM" id="MobiDB-lite"/>
    </source>
</evidence>
<dbReference type="AlphaFoldDB" id="A0A166EJH0"/>
<evidence type="ECO:0000313" key="4">
    <source>
        <dbReference type="EMBL" id="KZX16723.1"/>
    </source>
</evidence>
<proteinExistence type="predicted"/>
<evidence type="ECO:0000256" key="2">
    <source>
        <dbReference type="SAM" id="Phobius"/>
    </source>
</evidence>
<dbReference type="RefSeq" id="WP_067258741.1">
    <property type="nucleotide sequence ID" value="NZ_LWMW01000087.1"/>
</dbReference>
<dbReference type="InterPro" id="IPR018247">
    <property type="entry name" value="EF_Hand_1_Ca_BS"/>
</dbReference>
<dbReference type="PROSITE" id="PS50222">
    <property type="entry name" value="EF_HAND_2"/>
    <property type="match status" value="1"/>
</dbReference>
<sequence>MDDKNFGIGLMVVLLLLGIVIFGAYVTNIGTDSSDVNMNDSIDNGSSSVDSDETNITSTDSSEKSDNAPIDTSSSSSGGTEEIFTNNVLERYDFDGDGRISRSEWNTWCSYEGYDSMSNCDTNGDGYCSRSELNTYSHKYGY</sequence>
<organism evidence="4 5">
    <name type="scientific">Methanobrevibacter cuticularis</name>
    <dbReference type="NCBI Taxonomy" id="47311"/>
    <lineage>
        <taxon>Archaea</taxon>
        <taxon>Methanobacteriati</taxon>
        <taxon>Methanobacteriota</taxon>
        <taxon>Methanomada group</taxon>
        <taxon>Methanobacteria</taxon>
        <taxon>Methanobacteriales</taxon>
        <taxon>Methanobacteriaceae</taxon>
        <taxon>Methanobrevibacter</taxon>
    </lineage>
</organism>
<accession>A0A166EJH0</accession>
<dbReference type="GO" id="GO:0005509">
    <property type="term" value="F:calcium ion binding"/>
    <property type="evidence" value="ECO:0007669"/>
    <property type="project" value="InterPro"/>
</dbReference>
<dbReference type="Pfam" id="PF13202">
    <property type="entry name" value="EF-hand_5"/>
    <property type="match status" value="1"/>
</dbReference>
<gene>
    <name evidence="4" type="ORF">MBCUT_05870</name>
</gene>
<protein>
    <submittedName>
        <fullName evidence="4">EF hand</fullName>
    </submittedName>
</protein>
<feature type="region of interest" description="Disordered" evidence="1">
    <location>
        <begin position="36"/>
        <end position="82"/>
    </location>
</feature>
<dbReference type="Gene3D" id="1.10.238.10">
    <property type="entry name" value="EF-hand"/>
    <property type="match status" value="1"/>
</dbReference>
<dbReference type="PATRIC" id="fig|47311.3.peg.660"/>
<feature type="compositionally biased region" description="Polar residues" evidence="1">
    <location>
        <begin position="36"/>
        <end position="60"/>
    </location>
</feature>
<feature type="transmembrane region" description="Helical" evidence="2">
    <location>
        <begin position="6"/>
        <end position="26"/>
    </location>
</feature>
<keyword evidence="5" id="KW-1185">Reference proteome</keyword>
<dbReference type="PROSITE" id="PS00018">
    <property type="entry name" value="EF_HAND_1"/>
    <property type="match status" value="1"/>
</dbReference>
<keyword evidence="2" id="KW-1133">Transmembrane helix</keyword>
<evidence type="ECO:0000259" key="3">
    <source>
        <dbReference type="PROSITE" id="PS50222"/>
    </source>
</evidence>
<feature type="domain" description="EF-hand" evidence="3">
    <location>
        <begin position="80"/>
        <end position="115"/>
    </location>
</feature>
<comment type="caution">
    <text evidence="4">The sequence shown here is derived from an EMBL/GenBank/DDBJ whole genome shotgun (WGS) entry which is preliminary data.</text>
</comment>